<dbReference type="SUPFAM" id="SSF57716">
    <property type="entry name" value="Glucocorticoid receptor-like (DNA-binding domain)"/>
    <property type="match status" value="1"/>
</dbReference>
<keyword evidence="3 5" id="KW-0862">Zinc</keyword>
<feature type="region of interest" description="Disordered" evidence="6">
    <location>
        <begin position="1"/>
        <end position="193"/>
    </location>
</feature>
<feature type="compositionally biased region" description="Polar residues" evidence="6">
    <location>
        <begin position="267"/>
        <end position="286"/>
    </location>
</feature>
<feature type="compositionally biased region" description="Polar residues" evidence="6">
    <location>
        <begin position="297"/>
        <end position="310"/>
    </location>
</feature>
<feature type="compositionally biased region" description="Low complexity" evidence="6">
    <location>
        <begin position="131"/>
        <end position="140"/>
    </location>
</feature>
<keyword evidence="9" id="KW-1185">Reference proteome</keyword>
<reference evidence="8 9" key="1">
    <citation type="submission" date="2015-06" db="EMBL/GenBank/DDBJ databases">
        <title>Draft genome of the ant-associated black yeast Phialophora attae CBS 131958.</title>
        <authorList>
            <person name="Moreno L.F."/>
            <person name="Stielow B.J."/>
            <person name="de Hoog S."/>
            <person name="Vicente V.A."/>
            <person name="Weiss V.A."/>
            <person name="de Vries M."/>
            <person name="Cruz L.M."/>
            <person name="Souza E.M."/>
        </authorList>
    </citation>
    <scope>NUCLEOTIDE SEQUENCE [LARGE SCALE GENOMIC DNA]</scope>
    <source>
        <strain evidence="8 9">CBS 131958</strain>
    </source>
</reference>
<comment type="caution">
    <text evidence="8">The sequence shown here is derived from an EMBL/GenBank/DDBJ whole genome shotgun (WGS) entry which is preliminary data.</text>
</comment>
<dbReference type="PROSITE" id="PS00478">
    <property type="entry name" value="LIM_DOMAIN_1"/>
    <property type="match status" value="1"/>
</dbReference>
<dbReference type="SMART" id="SM00132">
    <property type="entry name" value="LIM"/>
    <property type="match status" value="2"/>
</dbReference>
<dbReference type="RefSeq" id="XP_017999800.1">
    <property type="nucleotide sequence ID" value="XM_018143352.1"/>
</dbReference>
<gene>
    <name evidence="8" type="ORF">AB675_3312</name>
</gene>
<organism evidence="8 9">
    <name type="scientific">Cyphellophora attinorum</name>
    <dbReference type="NCBI Taxonomy" id="1664694"/>
    <lineage>
        <taxon>Eukaryota</taxon>
        <taxon>Fungi</taxon>
        <taxon>Dikarya</taxon>
        <taxon>Ascomycota</taxon>
        <taxon>Pezizomycotina</taxon>
        <taxon>Eurotiomycetes</taxon>
        <taxon>Chaetothyriomycetidae</taxon>
        <taxon>Chaetothyriales</taxon>
        <taxon>Cyphellophoraceae</taxon>
        <taxon>Cyphellophora</taxon>
    </lineage>
</organism>
<dbReference type="Gene3D" id="2.10.110.10">
    <property type="entry name" value="Cysteine Rich Protein"/>
    <property type="match status" value="2"/>
</dbReference>
<name>A0A0N1H8T1_9EURO</name>
<evidence type="ECO:0000256" key="3">
    <source>
        <dbReference type="ARBA" id="ARBA00022833"/>
    </source>
</evidence>
<dbReference type="CDD" id="cd08368">
    <property type="entry name" value="LIM"/>
    <property type="match status" value="1"/>
</dbReference>
<protein>
    <submittedName>
        <fullName evidence="8">Paxillin-like protein 1</fullName>
    </submittedName>
</protein>
<feature type="domain" description="LIM zinc-binding" evidence="7">
    <location>
        <begin position="379"/>
        <end position="440"/>
    </location>
</feature>
<dbReference type="EMBL" id="LFJN01000014">
    <property type="protein sequence ID" value="KPI39837.1"/>
    <property type="molecule type" value="Genomic_DNA"/>
</dbReference>
<dbReference type="AlphaFoldDB" id="A0A0N1H8T1"/>
<evidence type="ECO:0000256" key="1">
    <source>
        <dbReference type="ARBA" id="ARBA00022723"/>
    </source>
</evidence>
<dbReference type="GO" id="GO:0030695">
    <property type="term" value="F:GTPase regulator activity"/>
    <property type="evidence" value="ECO:0007669"/>
    <property type="project" value="UniProtKB-ARBA"/>
</dbReference>
<dbReference type="InterPro" id="IPR001781">
    <property type="entry name" value="Znf_LIM"/>
</dbReference>
<dbReference type="OrthoDB" id="1112565at2759"/>
<feature type="compositionally biased region" description="Basic and acidic residues" evidence="6">
    <location>
        <begin position="110"/>
        <end position="119"/>
    </location>
</feature>
<feature type="domain" description="LIM zinc-binding" evidence="7">
    <location>
        <begin position="311"/>
        <end position="376"/>
    </location>
</feature>
<feature type="compositionally biased region" description="Basic and acidic residues" evidence="6">
    <location>
        <begin position="58"/>
        <end position="76"/>
    </location>
</feature>
<evidence type="ECO:0000256" key="6">
    <source>
        <dbReference type="SAM" id="MobiDB-lite"/>
    </source>
</evidence>
<feature type="compositionally biased region" description="Low complexity" evidence="6">
    <location>
        <begin position="226"/>
        <end position="241"/>
    </location>
</feature>
<sequence length="484" mass="52552">MSPSATGYTMQTPSPIITISKSSSPELDPAPAFEPNQVVQDRDASFAALEGSAPSAPSKEENRKDSETLPRDDDRGLGIAFDFGLDQVPTTGPTTATEQTQSHRQSNKVDAVENMRRISVDSASSYGSIGFTDRTFSSRSSPPPPDETTRKRLEPTTQLALEDNSHIAPPPPQPRADESMAESPTVPFDTDGHLTAYLAKNDPAAVVTASIDTSVVSPPPQDRRVSSSSSVFSDSNDVDMVPMQGFRPRKDSLAGAPPPLFHKSTLPARTSSRPAVGESKSTQSSMEMPLPTHSPRQDSLSSVSSRNASKGTCRGCSQPILGMQKSVSSADGRLSGKYHKECFVCHTCKEAFATAEFYVHADQPYCAHHYHKLEDSLCATCGKGIEGLYMETANVAGRGKEKHHPACLKCTTCRVQLTDDYFELSGKVYCERDAFRLAKHPRVHSRGPARPSPLVREYIRSGTDAINGSNFPERRLNRPILQAR</sequence>
<keyword evidence="2" id="KW-0677">Repeat</keyword>
<dbReference type="GO" id="GO:0046872">
    <property type="term" value="F:metal ion binding"/>
    <property type="evidence" value="ECO:0007669"/>
    <property type="project" value="UniProtKB-KW"/>
</dbReference>
<keyword evidence="1 5" id="KW-0479">Metal-binding</keyword>
<feature type="compositionally biased region" description="Low complexity" evidence="6">
    <location>
        <begin position="12"/>
        <end position="25"/>
    </location>
</feature>
<dbReference type="PROSITE" id="PS50023">
    <property type="entry name" value="LIM_DOMAIN_2"/>
    <property type="match status" value="2"/>
</dbReference>
<evidence type="ECO:0000256" key="5">
    <source>
        <dbReference type="PROSITE-ProRule" id="PRU00125"/>
    </source>
</evidence>
<feature type="compositionally biased region" description="Polar residues" evidence="6">
    <location>
        <begin position="1"/>
        <end position="11"/>
    </location>
</feature>
<dbReference type="VEuPathDB" id="FungiDB:AB675_3312"/>
<dbReference type="STRING" id="1664694.A0A0N1H8T1"/>
<evidence type="ECO:0000313" key="8">
    <source>
        <dbReference type="EMBL" id="KPI39837.1"/>
    </source>
</evidence>
<dbReference type="Proteomes" id="UP000038010">
    <property type="component" value="Unassembled WGS sequence"/>
</dbReference>
<proteinExistence type="predicted"/>
<evidence type="ECO:0000259" key="7">
    <source>
        <dbReference type="PROSITE" id="PS50023"/>
    </source>
</evidence>
<evidence type="ECO:0000313" key="9">
    <source>
        <dbReference type="Proteomes" id="UP000038010"/>
    </source>
</evidence>
<feature type="region of interest" description="Disordered" evidence="6">
    <location>
        <begin position="213"/>
        <end position="313"/>
    </location>
</feature>
<evidence type="ECO:0000256" key="2">
    <source>
        <dbReference type="ARBA" id="ARBA00022737"/>
    </source>
</evidence>
<dbReference type="PANTHER" id="PTHR24207">
    <property type="entry name" value="ZYX102 PROTEIN"/>
    <property type="match status" value="1"/>
</dbReference>
<feature type="compositionally biased region" description="Low complexity" evidence="6">
    <location>
        <begin position="89"/>
        <end position="100"/>
    </location>
</feature>
<dbReference type="CDD" id="cd09397">
    <property type="entry name" value="LIM1_UF1"/>
    <property type="match status" value="1"/>
</dbReference>
<evidence type="ECO:0000256" key="4">
    <source>
        <dbReference type="ARBA" id="ARBA00023038"/>
    </source>
</evidence>
<accession>A0A0N1H8T1</accession>
<dbReference type="Pfam" id="PF00412">
    <property type="entry name" value="LIM"/>
    <property type="match status" value="2"/>
</dbReference>
<dbReference type="PANTHER" id="PTHR24207:SF2">
    <property type="entry name" value="ZYX102 PROTEIN"/>
    <property type="match status" value="1"/>
</dbReference>
<dbReference type="GeneID" id="28735232"/>
<keyword evidence="4 5" id="KW-0440">LIM domain</keyword>